<comment type="caution">
    <text evidence="1">The sequence shown here is derived from an EMBL/GenBank/DDBJ whole genome shotgun (WGS) entry which is preliminary data.</text>
</comment>
<organism evidence="1 2">
    <name type="scientific">Trichonephila clavipes</name>
    <name type="common">Golden silk orbweaver</name>
    <name type="synonym">Nephila clavipes</name>
    <dbReference type="NCBI Taxonomy" id="2585209"/>
    <lineage>
        <taxon>Eukaryota</taxon>
        <taxon>Metazoa</taxon>
        <taxon>Ecdysozoa</taxon>
        <taxon>Arthropoda</taxon>
        <taxon>Chelicerata</taxon>
        <taxon>Arachnida</taxon>
        <taxon>Araneae</taxon>
        <taxon>Araneomorphae</taxon>
        <taxon>Entelegynae</taxon>
        <taxon>Araneoidea</taxon>
        <taxon>Nephilidae</taxon>
        <taxon>Trichonephila</taxon>
    </lineage>
</organism>
<name>A0A8X6WF35_TRICX</name>
<evidence type="ECO:0000313" key="2">
    <source>
        <dbReference type="Proteomes" id="UP000887159"/>
    </source>
</evidence>
<reference evidence="1" key="1">
    <citation type="submission" date="2020-08" db="EMBL/GenBank/DDBJ databases">
        <title>Multicomponent nature underlies the extraordinary mechanical properties of spider dragline silk.</title>
        <authorList>
            <person name="Kono N."/>
            <person name="Nakamura H."/>
            <person name="Mori M."/>
            <person name="Yoshida Y."/>
            <person name="Ohtoshi R."/>
            <person name="Malay A.D."/>
            <person name="Moran D.A.P."/>
            <person name="Tomita M."/>
            <person name="Numata K."/>
            <person name="Arakawa K."/>
        </authorList>
    </citation>
    <scope>NUCLEOTIDE SEQUENCE</scope>
</reference>
<keyword evidence="2" id="KW-1185">Reference proteome</keyword>
<dbReference type="GO" id="GO:0003676">
    <property type="term" value="F:nucleic acid binding"/>
    <property type="evidence" value="ECO:0007669"/>
    <property type="project" value="InterPro"/>
</dbReference>
<sequence>MRTDIYLAVTAKRNRSSAVPNQSRHLSSASGTTVSRVQVNGSSLVLAGHSCDEHQVSVTTKKTSPFRWYSIAYLGWGIILGSRTDLHVQIGSMTGEFYRDVIMEEHVRLLRRSMGVEFVFMDDNADSHRENIVSECLQLQNFTRMDWSAFSPEFGTSENII</sequence>
<proteinExistence type="predicted"/>
<dbReference type="Gene3D" id="3.30.420.10">
    <property type="entry name" value="Ribonuclease H-like superfamily/Ribonuclease H"/>
    <property type="match status" value="1"/>
</dbReference>
<dbReference type="InterPro" id="IPR036397">
    <property type="entry name" value="RNaseH_sf"/>
</dbReference>
<dbReference type="EMBL" id="BMAU01021410">
    <property type="protein sequence ID" value="GFY33402.1"/>
    <property type="molecule type" value="Genomic_DNA"/>
</dbReference>
<dbReference type="AlphaFoldDB" id="A0A8X6WF35"/>
<accession>A0A8X6WF35</accession>
<evidence type="ECO:0000313" key="1">
    <source>
        <dbReference type="EMBL" id="GFY33402.1"/>
    </source>
</evidence>
<gene>
    <name evidence="1" type="primary">X975_23602</name>
    <name evidence="1" type="ORF">TNCV_1898551</name>
</gene>
<dbReference type="Proteomes" id="UP000887159">
    <property type="component" value="Unassembled WGS sequence"/>
</dbReference>
<protein>
    <submittedName>
        <fullName evidence="1">Transposable element Tcb1 transposase</fullName>
    </submittedName>
</protein>